<evidence type="ECO:0000313" key="3">
    <source>
        <dbReference type="Proteomes" id="UP000255082"/>
    </source>
</evidence>
<protein>
    <recommendedName>
        <fullName evidence="1">TY-Chap N-terminal domain-containing protein</fullName>
    </recommendedName>
</protein>
<gene>
    <name evidence="2" type="ORF">NCTC13184_03502</name>
</gene>
<organism evidence="2 3">
    <name type="scientific">Nocardia africana</name>
    <dbReference type="NCBI Taxonomy" id="134964"/>
    <lineage>
        <taxon>Bacteria</taxon>
        <taxon>Bacillati</taxon>
        <taxon>Actinomycetota</taxon>
        <taxon>Actinomycetes</taxon>
        <taxon>Mycobacteriales</taxon>
        <taxon>Nocardiaceae</taxon>
        <taxon>Nocardia</taxon>
    </lineage>
</organism>
<dbReference type="AlphaFoldDB" id="A0A378WUG5"/>
<sequence length="266" mass="29974">MDEVPAWCEVADDGMFVVGGETDQPLITIGWWEWGPWFEAHIQHSVAELVPDAQVSFDWEVLDEDSWEAPDRIEKHGRRLPPVPAAPLAVWQDLAERLARVLADMPADAYLILEAAGNRYTQIVTAPGEMYCEAVSNHYLDPPYRMSAEQEAGMRARGWSEPPNIGAANWAKALNLPLSCDDYTNVADAVIHALSTTLSVPAPTDLQVQAWREGLSQVFPVEALSLTRVPRPYESIRLARMPRTKQPRLVGVARRFWRRARIRRTP</sequence>
<feature type="domain" description="TY-Chap N-terminal" evidence="1">
    <location>
        <begin position="91"/>
        <end position="206"/>
    </location>
</feature>
<dbReference type="Proteomes" id="UP000255082">
    <property type="component" value="Unassembled WGS sequence"/>
</dbReference>
<dbReference type="InterPro" id="IPR054344">
    <property type="entry name" value="TY-Chap_N"/>
</dbReference>
<dbReference type="EMBL" id="UGRU01000001">
    <property type="protein sequence ID" value="SUA44980.1"/>
    <property type="molecule type" value="Genomic_DNA"/>
</dbReference>
<accession>A0A378WUG5</accession>
<evidence type="ECO:0000313" key="2">
    <source>
        <dbReference type="EMBL" id="SUA44980.1"/>
    </source>
</evidence>
<evidence type="ECO:0000259" key="1">
    <source>
        <dbReference type="Pfam" id="PF22552"/>
    </source>
</evidence>
<name>A0A378WUG5_9NOCA</name>
<reference evidence="2 3" key="1">
    <citation type="submission" date="2018-06" db="EMBL/GenBank/DDBJ databases">
        <authorList>
            <consortium name="Pathogen Informatics"/>
            <person name="Doyle S."/>
        </authorList>
    </citation>
    <scope>NUCLEOTIDE SEQUENCE [LARGE SCALE GENOMIC DNA]</scope>
    <source>
        <strain evidence="2 3">NCTC13184</strain>
    </source>
</reference>
<dbReference type="Pfam" id="PF22552">
    <property type="entry name" value="TY-Chap3"/>
    <property type="match status" value="1"/>
</dbReference>
<proteinExistence type="predicted"/>